<evidence type="ECO:0000313" key="3">
    <source>
        <dbReference type="EMBL" id="MBC9934945.1"/>
    </source>
</evidence>
<keyword evidence="1" id="KW-0175">Coiled coil</keyword>
<accession>A0ABR7TYP1</accession>
<evidence type="ECO:0000256" key="2">
    <source>
        <dbReference type="SAM" id="SignalP"/>
    </source>
</evidence>
<evidence type="ECO:0008006" key="5">
    <source>
        <dbReference type="Google" id="ProtNLM"/>
    </source>
</evidence>
<gene>
    <name evidence="3" type="ORF">ICL07_31500</name>
</gene>
<keyword evidence="4" id="KW-1185">Reference proteome</keyword>
<evidence type="ECO:0000256" key="1">
    <source>
        <dbReference type="SAM" id="Coils"/>
    </source>
</evidence>
<dbReference type="RefSeq" id="WP_188092039.1">
    <property type="nucleotide sequence ID" value="NZ_JACVFC010000007.1"/>
</dbReference>
<dbReference type="EMBL" id="JACVFC010000007">
    <property type="protein sequence ID" value="MBC9934945.1"/>
    <property type="molecule type" value="Genomic_DNA"/>
</dbReference>
<comment type="caution">
    <text evidence="3">The sequence shown here is derived from an EMBL/GenBank/DDBJ whole genome shotgun (WGS) entry which is preliminary data.</text>
</comment>
<reference evidence="3 4" key="1">
    <citation type="submission" date="2020-09" db="EMBL/GenBank/DDBJ databases">
        <title>Genome sequences of type strains of Chitinophaga qingshengii and Chitinophaga varians.</title>
        <authorList>
            <person name="Kittiwongwattana C."/>
        </authorList>
    </citation>
    <scope>NUCLEOTIDE SEQUENCE [LARGE SCALE GENOMIC DNA]</scope>
    <source>
        <strain evidence="3 4">JCM 30026</strain>
    </source>
</reference>
<feature type="signal peptide" evidence="2">
    <location>
        <begin position="1"/>
        <end position="22"/>
    </location>
</feature>
<feature type="coiled-coil region" evidence="1">
    <location>
        <begin position="313"/>
        <end position="347"/>
    </location>
</feature>
<keyword evidence="2" id="KW-0732">Signal</keyword>
<dbReference type="Proteomes" id="UP000659124">
    <property type="component" value="Unassembled WGS sequence"/>
</dbReference>
<evidence type="ECO:0000313" key="4">
    <source>
        <dbReference type="Proteomes" id="UP000659124"/>
    </source>
</evidence>
<feature type="chain" id="PRO_5045878359" description="BZIP transcription factor" evidence="2">
    <location>
        <begin position="23"/>
        <end position="347"/>
    </location>
</feature>
<sequence length="347" mass="38133">MKKFCLTYGLLLGSVLSLSVQAQNLNPPVGIGTTTPNPDFSLHVVGKSRFDGTAHFGDWYDPSVYGKGIQISRPPDQGDNQFHLSFIRAGISVAGIGFLRNSSVLAIQNTGDNAQTNGIFLDSEGRTGIGVRNPDQKLLVAGNIAVANVGDKIGVGMHDQMVYDGQNQPHYGMQWTLDSWAANEGPTYWLSGYGGMKFFTGGAPQMAITRNGNVGIGNIARSNPYKLAVEGTIAARRVKVTQETWADFVFDSSYVLPSLKEVEHFTKLKGHLPGIPAATEIAEQGLDLGDMQLRHMQKIEELTLYLIQQQQQLETQQTKMTAQEDLIIRLQQQLKDQEKRLQALEKK</sequence>
<organism evidence="3 4">
    <name type="scientific">Chitinophaga qingshengii</name>
    <dbReference type="NCBI Taxonomy" id="1569794"/>
    <lineage>
        <taxon>Bacteria</taxon>
        <taxon>Pseudomonadati</taxon>
        <taxon>Bacteroidota</taxon>
        <taxon>Chitinophagia</taxon>
        <taxon>Chitinophagales</taxon>
        <taxon>Chitinophagaceae</taxon>
        <taxon>Chitinophaga</taxon>
    </lineage>
</organism>
<proteinExistence type="predicted"/>
<name>A0ABR7TYP1_9BACT</name>
<protein>
    <recommendedName>
        <fullName evidence="5">BZIP transcription factor</fullName>
    </recommendedName>
</protein>